<evidence type="ECO:0000313" key="12">
    <source>
        <dbReference type="EMBL" id="KAG5421358.1"/>
    </source>
</evidence>
<dbReference type="GO" id="GO:0000272">
    <property type="term" value="P:polysaccharide catabolic process"/>
    <property type="evidence" value="ECO:0007669"/>
    <property type="project" value="UniProtKB-KW"/>
</dbReference>
<reference evidence="12 13" key="1">
    <citation type="submission" date="2020-12" db="EMBL/GenBank/DDBJ databases">
        <title>Effect of drift, selection, and recombination on the evolution of hybrid genomes in Candida yeast pathogens.</title>
        <authorList>
            <person name="Mixao V."/>
            <person name="Ksiezopolska E."/>
            <person name="Saus E."/>
            <person name="Boekhout T."/>
            <person name="Gacser A."/>
            <person name="Gabaldon T."/>
        </authorList>
    </citation>
    <scope>NUCLEOTIDE SEQUENCE [LARGE SCALE GENOMIC DNA]</scope>
    <source>
        <strain evidence="12 13">BP57</strain>
    </source>
</reference>
<dbReference type="RefSeq" id="XP_067550474.1">
    <property type="nucleotide sequence ID" value="XM_067693556.1"/>
</dbReference>
<dbReference type="InterPro" id="IPR046966">
    <property type="entry name" value="Glucoamylase_active_site"/>
</dbReference>
<keyword evidence="4" id="KW-0378">Hydrolase</keyword>
<evidence type="ECO:0000256" key="3">
    <source>
        <dbReference type="ARBA" id="ARBA00012593"/>
    </source>
</evidence>
<evidence type="ECO:0000259" key="11">
    <source>
        <dbReference type="Pfam" id="PF00723"/>
    </source>
</evidence>
<proteinExistence type="inferred from homology"/>
<dbReference type="GO" id="GO:0004339">
    <property type="term" value="F:glucan 1,4-alpha-glucosidase activity"/>
    <property type="evidence" value="ECO:0007669"/>
    <property type="project" value="UniProtKB-EC"/>
</dbReference>
<evidence type="ECO:0000256" key="7">
    <source>
        <dbReference type="ARBA" id="ARBA00023326"/>
    </source>
</evidence>
<evidence type="ECO:0000256" key="1">
    <source>
        <dbReference type="ARBA" id="ARBA00001863"/>
    </source>
</evidence>
<evidence type="ECO:0000313" key="13">
    <source>
        <dbReference type="Proteomes" id="UP000669133"/>
    </source>
</evidence>
<dbReference type="OrthoDB" id="6123450at2759"/>
<keyword evidence="10" id="KW-0732">Signal</keyword>
<dbReference type="PANTHER" id="PTHR31616:SF9">
    <property type="entry name" value="GLUCOAMYLASE, INTRACELLULAR SPORULATION-SPECIFIC"/>
    <property type="match status" value="1"/>
</dbReference>
<dbReference type="PROSITE" id="PS00820">
    <property type="entry name" value="GLUCOAMYLASE"/>
    <property type="match status" value="1"/>
</dbReference>
<evidence type="ECO:0000256" key="5">
    <source>
        <dbReference type="ARBA" id="ARBA00023277"/>
    </source>
</evidence>
<accession>A0A8H8DCB2</accession>
<protein>
    <recommendedName>
        <fullName evidence="3">glucan 1,4-alpha-glucosidase</fullName>
        <ecNumber evidence="3">3.2.1.3</ecNumber>
    </recommendedName>
    <alternativeName>
        <fullName evidence="9">1,4-alpha-D-glucan glucohydrolase</fullName>
    </alternativeName>
    <alternativeName>
        <fullName evidence="8">Glucan 1,4-alpha-glucosidase</fullName>
    </alternativeName>
</protein>
<dbReference type="InterPro" id="IPR012341">
    <property type="entry name" value="6hp_glycosidase-like_sf"/>
</dbReference>
<dbReference type="GeneID" id="93649077"/>
<evidence type="ECO:0000256" key="10">
    <source>
        <dbReference type="SAM" id="SignalP"/>
    </source>
</evidence>
<dbReference type="InterPro" id="IPR000165">
    <property type="entry name" value="Glucoamylase"/>
</dbReference>
<evidence type="ECO:0000256" key="2">
    <source>
        <dbReference type="ARBA" id="ARBA00006188"/>
    </source>
</evidence>
<comment type="similarity">
    <text evidence="2">Belongs to the glycosyl hydrolase 15 family.</text>
</comment>
<keyword evidence="7" id="KW-0624">Polysaccharide degradation</keyword>
<feature type="signal peptide" evidence="10">
    <location>
        <begin position="1"/>
        <end position="18"/>
    </location>
</feature>
<comment type="caution">
    <text evidence="12">The sequence shown here is derived from an EMBL/GenBank/DDBJ whole genome shotgun (WGS) entry which is preliminary data.</text>
</comment>
<keyword evidence="5" id="KW-0119">Carbohydrate metabolism</keyword>
<evidence type="ECO:0000256" key="8">
    <source>
        <dbReference type="ARBA" id="ARBA00033442"/>
    </source>
</evidence>
<gene>
    <name evidence="12" type="ORF">I9W82_000448</name>
</gene>
<dbReference type="EMBL" id="JAEOAQ010000001">
    <property type="protein sequence ID" value="KAG5421358.1"/>
    <property type="molecule type" value="Genomic_DNA"/>
</dbReference>
<dbReference type="PRINTS" id="PR00736">
    <property type="entry name" value="GLHYDRLASE15"/>
</dbReference>
<dbReference type="Gene3D" id="1.50.10.10">
    <property type="match status" value="1"/>
</dbReference>
<keyword evidence="13" id="KW-1185">Reference proteome</keyword>
<dbReference type="InterPro" id="IPR008928">
    <property type="entry name" value="6-hairpin_glycosidase_sf"/>
</dbReference>
<evidence type="ECO:0000256" key="4">
    <source>
        <dbReference type="ARBA" id="ARBA00022801"/>
    </source>
</evidence>
<feature type="chain" id="PRO_5034916091" description="glucan 1,4-alpha-glucosidase" evidence="10">
    <location>
        <begin position="19"/>
        <end position="541"/>
    </location>
</feature>
<dbReference type="GO" id="GO:0000324">
    <property type="term" value="C:fungal-type vacuole"/>
    <property type="evidence" value="ECO:0007669"/>
    <property type="project" value="TreeGrafter"/>
</dbReference>
<name>A0A8H8DCB2_9ASCO</name>
<feature type="domain" description="GH15-like" evidence="11">
    <location>
        <begin position="97"/>
        <end position="531"/>
    </location>
</feature>
<keyword evidence="6" id="KW-0326">Glycosidase</keyword>
<dbReference type="SUPFAM" id="SSF48208">
    <property type="entry name" value="Six-hairpin glycosidases"/>
    <property type="match status" value="1"/>
</dbReference>
<dbReference type="EC" id="3.2.1.3" evidence="3"/>
<dbReference type="PANTHER" id="PTHR31616">
    <property type="entry name" value="TREHALASE"/>
    <property type="match status" value="1"/>
</dbReference>
<evidence type="ECO:0000256" key="6">
    <source>
        <dbReference type="ARBA" id="ARBA00023295"/>
    </source>
</evidence>
<dbReference type="InterPro" id="IPR011613">
    <property type="entry name" value="GH15-like"/>
</dbReference>
<evidence type="ECO:0000256" key="9">
    <source>
        <dbReference type="ARBA" id="ARBA00033473"/>
    </source>
</evidence>
<sequence length="541" mass="62161">MKLAWAVIIFTILGLLNAQPWPYQILPPTPIIEGYYRLFAFFGVDQCTTSLSSITPLSLSTTSIATASATDVSPPEFETWLEIQQNTSLHAILQNINSDGVIVASPSRQNPNYYYQWIRDSAITVRTLISYLEDLYESNANVSQLSNQVANLIELYVLNSYCLQRTPNRSGNFSNWAGLAEPKFNVDMTAFDDSWGRPQRDGPGLRAMTIIQFVDYLNRTNNEVSHPELKDLKYIYKEIIKPDLQYICQYWNETGFDLWEEVDSIHFFTSLVQLKALQMGIRWSRYFNDEEGGFTSRLVDSFDILKRHVNDDFGFTSLETNHVVESPQLLESGERFGLDIASILAVIYTHENDDKEEQTEEAQSRPIPFTLFNPYVLNSISGLIFDMRQRYPINENRFGVALGRYPEDVYNGVGTSEGNPWFIATATASEFIYQFIYNLQSRKSSLKINDANRQFFQPLINITESEYILEYNTTDFNSVVSKLTAYADSFLDVVRTHTDSQGRMSEQFNKYTGYMQGAKDLTWSYSAVWNAIRWRKRALAI</sequence>
<organism evidence="12 13">
    <name type="scientific">Candida metapsilosis</name>
    <dbReference type="NCBI Taxonomy" id="273372"/>
    <lineage>
        <taxon>Eukaryota</taxon>
        <taxon>Fungi</taxon>
        <taxon>Dikarya</taxon>
        <taxon>Ascomycota</taxon>
        <taxon>Saccharomycotina</taxon>
        <taxon>Pichiomycetes</taxon>
        <taxon>Debaryomycetaceae</taxon>
        <taxon>Candida/Lodderomyces clade</taxon>
        <taxon>Candida</taxon>
    </lineage>
</organism>
<dbReference type="AlphaFoldDB" id="A0A8H8DCB2"/>
<comment type="catalytic activity">
    <reaction evidence="1">
        <text>Hydrolysis of terminal (1-&gt;4)-linked alpha-D-glucose residues successively from non-reducing ends of the chains with release of beta-D-glucose.</text>
        <dbReference type="EC" id="3.2.1.3"/>
    </reaction>
</comment>
<dbReference type="Proteomes" id="UP000669133">
    <property type="component" value="Unassembled WGS sequence"/>
</dbReference>
<dbReference type="Pfam" id="PF00723">
    <property type="entry name" value="Glyco_hydro_15"/>
    <property type="match status" value="1"/>
</dbReference>